<dbReference type="SUPFAM" id="SSF82185">
    <property type="entry name" value="Histone H3 K4-specific methyltransferase SET7/9 N-terminal domain"/>
    <property type="match status" value="1"/>
</dbReference>
<evidence type="ECO:0008006" key="4">
    <source>
        <dbReference type="Google" id="ProtNLM"/>
    </source>
</evidence>
<proteinExistence type="predicted"/>
<gene>
    <name evidence="2" type="ORF">MC378_02715</name>
</gene>
<feature type="signal peptide" evidence="1">
    <location>
        <begin position="1"/>
        <end position="20"/>
    </location>
</feature>
<keyword evidence="3" id="KW-1185">Reference proteome</keyword>
<dbReference type="Proteomes" id="UP001139369">
    <property type="component" value="Unassembled WGS sequence"/>
</dbReference>
<name>A0A9X1VL62_9FLAO</name>
<evidence type="ECO:0000313" key="3">
    <source>
        <dbReference type="Proteomes" id="UP001139369"/>
    </source>
</evidence>
<dbReference type="RefSeq" id="WP_242177179.1">
    <property type="nucleotide sequence ID" value="NZ_JAKQYM010000001.1"/>
</dbReference>
<accession>A0A9X1VL62</accession>
<feature type="chain" id="PRO_5040851640" description="MORN repeat protein" evidence="1">
    <location>
        <begin position="21"/>
        <end position="251"/>
    </location>
</feature>
<keyword evidence="1" id="KW-0732">Signal</keyword>
<evidence type="ECO:0000256" key="1">
    <source>
        <dbReference type="SAM" id="SignalP"/>
    </source>
</evidence>
<comment type="caution">
    <text evidence="2">The sequence shown here is derived from an EMBL/GenBank/DDBJ whole genome shotgun (WGS) entry which is preliminary data.</text>
</comment>
<organism evidence="2 3">
    <name type="scientific">Polaribacter marinus</name>
    <dbReference type="NCBI Taxonomy" id="2916838"/>
    <lineage>
        <taxon>Bacteria</taxon>
        <taxon>Pseudomonadati</taxon>
        <taxon>Bacteroidota</taxon>
        <taxon>Flavobacteriia</taxon>
        <taxon>Flavobacteriales</taxon>
        <taxon>Flavobacteriaceae</taxon>
    </lineage>
</organism>
<evidence type="ECO:0000313" key="2">
    <source>
        <dbReference type="EMBL" id="MCI2228065.1"/>
    </source>
</evidence>
<dbReference type="EMBL" id="JAKQYM010000001">
    <property type="protein sequence ID" value="MCI2228065.1"/>
    <property type="molecule type" value="Genomic_DNA"/>
</dbReference>
<reference evidence="2" key="1">
    <citation type="submission" date="2022-02" db="EMBL/GenBank/DDBJ databases">
        <title>Polaribacter sp. MSW13, isolated from seawater.</title>
        <authorList>
            <person name="Kristyanto S."/>
            <person name="Jung J."/>
            <person name="Jeon C.O."/>
        </authorList>
    </citation>
    <scope>NUCLEOTIDE SEQUENCE</scope>
    <source>
        <strain evidence="2">MSW13</strain>
    </source>
</reference>
<dbReference type="AlphaFoldDB" id="A0A9X1VL62"/>
<sequence>MKKASLLLILFLFFQSLIYSQNGICEGGNCKNGFGHHYIKTTNEIYHGYFKDAKYNGIGMYSNNEGMYYSQFTNGKMNGYTVYYQKGNISAGNFINGIKNGVHFINADKQGSIDRIVVTYEKGKELSREFLKVTSENFNSGKDCISGDCDNGNGIFLIKAQNVLVIGKFEKNAMVEGEYLNIQYGESDYFAVPKDLTNPYFKFSKLPMKEGGLLEIAAMYITSKKNGQAVMYQTKSKEISGVIYKNDELVK</sequence>
<protein>
    <recommendedName>
        <fullName evidence="4">MORN repeat protein</fullName>
    </recommendedName>
</protein>